<protein>
    <recommendedName>
        <fullName evidence="1">MOSC domain-containing protein</fullName>
    </recommendedName>
</protein>
<gene>
    <name evidence="2" type="ORF">KDY119_01280</name>
</gene>
<name>A0A5P9Q923_9MICO</name>
<reference evidence="2 3" key="1">
    <citation type="submission" date="2019-10" db="EMBL/GenBank/DDBJ databases">
        <title>Genome sequence of Luteimicrobium xylanilyticum HY-24.</title>
        <authorList>
            <person name="Kim D.Y."/>
            <person name="Park H.-Y."/>
        </authorList>
    </citation>
    <scope>NUCLEOTIDE SEQUENCE [LARGE SCALE GENOMIC DNA]</scope>
    <source>
        <strain evidence="2 3">HY-24</strain>
    </source>
</reference>
<dbReference type="InterPro" id="IPR011037">
    <property type="entry name" value="Pyrv_Knase-like_insert_dom_sf"/>
</dbReference>
<dbReference type="Pfam" id="PF03473">
    <property type="entry name" value="MOSC"/>
    <property type="match status" value="1"/>
</dbReference>
<dbReference type="SUPFAM" id="SSF50800">
    <property type="entry name" value="PK beta-barrel domain-like"/>
    <property type="match status" value="1"/>
</dbReference>
<organism evidence="2 3">
    <name type="scientific">Luteimicrobium xylanilyticum</name>
    <dbReference type="NCBI Taxonomy" id="1133546"/>
    <lineage>
        <taxon>Bacteria</taxon>
        <taxon>Bacillati</taxon>
        <taxon>Actinomycetota</taxon>
        <taxon>Actinomycetes</taxon>
        <taxon>Micrococcales</taxon>
        <taxon>Luteimicrobium</taxon>
    </lineage>
</organism>
<dbReference type="GO" id="GO:0003824">
    <property type="term" value="F:catalytic activity"/>
    <property type="evidence" value="ECO:0007669"/>
    <property type="project" value="InterPro"/>
</dbReference>
<sequence length="269" mass="29334">MRVASLHVYPLKGCHRIDLDEAVVEPWGLAGDRRWLPVDADGKLVSQREVRALATVRPRLTEAGVQLSAPGLDDLDVEAVPGPSVEADVWGNRFQATACGPEADAWFSKVAGRDLRLVWMDDPTRRPVEPGWSRPGDVVSAADGYPLLVASASSLDALNGWIAAESSPDEVVPMTRFRPNLVLEGAPAWAEDAWTGRRLRVGDVVLRVANPCARCVMTTTDQESGERRREPLRTLARHRNVDRQLLFAVNAIPDGPGTVRVGDEVALVD</sequence>
<dbReference type="OrthoDB" id="9793178at2"/>
<evidence type="ECO:0000313" key="3">
    <source>
        <dbReference type="Proteomes" id="UP000326702"/>
    </source>
</evidence>
<proteinExistence type="predicted"/>
<keyword evidence="3" id="KW-1185">Reference proteome</keyword>
<dbReference type="GO" id="GO:0030151">
    <property type="term" value="F:molybdenum ion binding"/>
    <property type="evidence" value="ECO:0007669"/>
    <property type="project" value="InterPro"/>
</dbReference>
<dbReference type="SUPFAM" id="SSF141673">
    <property type="entry name" value="MOSC N-terminal domain-like"/>
    <property type="match status" value="1"/>
</dbReference>
<dbReference type="Gene3D" id="2.40.33.20">
    <property type="entry name" value="PK beta-barrel domain-like"/>
    <property type="match status" value="1"/>
</dbReference>
<feature type="domain" description="MOSC" evidence="1">
    <location>
        <begin position="115"/>
        <end position="268"/>
    </location>
</feature>
<dbReference type="InterPro" id="IPR005303">
    <property type="entry name" value="MOCOS_middle"/>
</dbReference>
<dbReference type="PROSITE" id="PS51340">
    <property type="entry name" value="MOSC"/>
    <property type="match status" value="1"/>
</dbReference>
<evidence type="ECO:0000259" key="1">
    <source>
        <dbReference type="PROSITE" id="PS51340"/>
    </source>
</evidence>
<dbReference type="Proteomes" id="UP000326702">
    <property type="component" value="Chromosome"/>
</dbReference>
<dbReference type="PANTHER" id="PTHR14237:SF19">
    <property type="entry name" value="MITOCHONDRIAL AMIDOXIME REDUCING COMPONENT 1"/>
    <property type="match status" value="1"/>
</dbReference>
<dbReference type="PANTHER" id="PTHR14237">
    <property type="entry name" value="MOLYBDOPTERIN COFACTOR SULFURASE MOSC"/>
    <property type="match status" value="1"/>
</dbReference>
<dbReference type="KEGG" id="lxl:KDY119_01280"/>
<evidence type="ECO:0000313" key="2">
    <source>
        <dbReference type="EMBL" id="QFU97776.1"/>
    </source>
</evidence>
<dbReference type="RefSeq" id="WP_036952705.1">
    <property type="nucleotide sequence ID" value="NZ_BAABIH010000012.1"/>
</dbReference>
<dbReference type="GO" id="GO:0030170">
    <property type="term" value="F:pyridoxal phosphate binding"/>
    <property type="evidence" value="ECO:0007669"/>
    <property type="project" value="InterPro"/>
</dbReference>
<dbReference type="EMBL" id="CP045529">
    <property type="protein sequence ID" value="QFU97776.1"/>
    <property type="molecule type" value="Genomic_DNA"/>
</dbReference>
<dbReference type="AlphaFoldDB" id="A0A5P9Q923"/>
<dbReference type="InterPro" id="IPR005302">
    <property type="entry name" value="MoCF_Sase_C"/>
</dbReference>
<accession>A0A5P9Q923</accession>
<dbReference type="Pfam" id="PF03476">
    <property type="entry name" value="MOSC_N"/>
    <property type="match status" value="1"/>
</dbReference>